<keyword evidence="4" id="KW-0227">DNA damage</keyword>
<accession>A0A164REZ1</accession>
<dbReference type="OrthoDB" id="411785at2759"/>
<evidence type="ECO:0000256" key="7">
    <source>
        <dbReference type="SAM" id="MobiDB-lite"/>
    </source>
</evidence>
<protein>
    <submittedName>
        <fullName evidence="10">DNA ligase/mRNA capping enzyme</fullName>
    </submittedName>
</protein>
<dbReference type="InterPro" id="IPR007527">
    <property type="entry name" value="Znf_SWIM"/>
</dbReference>
<dbReference type="InterPro" id="IPR016059">
    <property type="entry name" value="DNA_ligase_ATP-dep_CS"/>
</dbReference>
<dbReference type="PANTHER" id="PTHR47810">
    <property type="entry name" value="DNA LIGASE"/>
    <property type="match status" value="1"/>
</dbReference>
<dbReference type="Proteomes" id="UP000076722">
    <property type="component" value="Unassembled WGS sequence"/>
</dbReference>
<dbReference type="SUPFAM" id="SSF50249">
    <property type="entry name" value="Nucleic acid-binding proteins"/>
    <property type="match status" value="1"/>
</dbReference>
<dbReference type="EMBL" id="KV419421">
    <property type="protein sequence ID" value="KZS90492.1"/>
    <property type="molecule type" value="Genomic_DNA"/>
</dbReference>
<feature type="region of interest" description="Disordered" evidence="7">
    <location>
        <begin position="546"/>
        <end position="575"/>
    </location>
</feature>
<evidence type="ECO:0000259" key="8">
    <source>
        <dbReference type="PROSITE" id="PS50160"/>
    </source>
</evidence>
<keyword evidence="6" id="KW-0862">Zinc</keyword>
<dbReference type="GO" id="GO:0006281">
    <property type="term" value="P:DNA repair"/>
    <property type="evidence" value="ECO:0007669"/>
    <property type="project" value="UniProtKB-KW"/>
</dbReference>
<dbReference type="STRING" id="1314777.A0A164REZ1"/>
<dbReference type="InterPro" id="IPR012340">
    <property type="entry name" value="NA-bd_OB-fold"/>
</dbReference>
<dbReference type="Pfam" id="PF01068">
    <property type="entry name" value="DNA_ligase_A_M"/>
    <property type="match status" value="1"/>
</dbReference>
<feature type="region of interest" description="Disordered" evidence="7">
    <location>
        <begin position="264"/>
        <end position="289"/>
    </location>
</feature>
<keyword evidence="11" id="KW-1185">Reference proteome</keyword>
<reference evidence="10 11" key="1">
    <citation type="journal article" date="2016" name="Mol. Biol. Evol.">
        <title>Comparative Genomics of Early-Diverging Mushroom-Forming Fungi Provides Insights into the Origins of Lignocellulose Decay Capabilities.</title>
        <authorList>
            <person name="Nagy L.G."/>
            <person name="Riley R."/>
            <person name="Tritt A."/>
            <person name="Adam C."/>
            <person name="Daum C."/>
            <person name="Floudas D."/>
            <person name="Sun H."/>
            <person name="Yadav J.S."/>
            <person name="Pangilinan J."/>
            <person name="Larsson K.H."/>
            <person name="Matsuura K."/>
            <person name="Barry K."/>
            <person name="Labutti K."/>
            <person name="Kuo R."/>
            <person name="Ohm R.A."/>
            <person name="Bhattacharya S.S."/>
            <person name="Shirouzu T."/>
            <person name="Yoshinaga Y."/>
            <person name="Martin F.M."/>
            <person name="Grigoriev I.V."/>
            <person name="Hibbett D.S."/>
        </authorList>
    </citation>
    <scope>NUCLEOTIDE SEQUENCE [LARGE SCALE GENOMIC DNA]</scope>
    <source>
        <strain evidence="10 11">HHB9708</strain>
    </source>
</reference>
<dbReference type="GO" id="GO:0008270">
    <property type="term" value="F:zinc ion binding"/>
    <property type="evidence" value="ECO:0007669"/>
    <property type="project" value="UniProtKB-KW"/>
</dbReference>
<dbReference type="SUPFAM" id="SSF56091">
    <property type="entry name" value="DNA ligase/mRNA capping enzyme, catalytic domain"/>
    <property type="match status" value="1"/>
</dbReference>
<organism evidence="10 11">
    <name type="scientific">Sistotremastrum niveocremeum HHB9708</name>
    <dbReference type="NCBI Taxonomy" id="1314777"/>
    <lineage>
        <taxon>Eukaryota</taxon>
        <taxon>Fungi</taxon>
        <taxon>Dikarya</taxon>
        <taxon>Basidiomycota</taxon>
        <taxon>Agaricomycotina</taxon>
        <taxon>Agaricomycetes</taxon>
        <taxon>Sistotremastrales</taxon>
        <taxon>Sistotremastraceae</taxon>
        <taxon>Sertulicium</taxon>
        <taxon>Sertulicium niveocremeum</taxon>
    </lineage>
</organism>
<dbReference type="PROSITE" id="PS00333">
    <property type="entry name" value="DNA_LIGASE_A2"/>
    <property type="match status" value="1"/>
</dbReference>
<dbReference type="Gene3D" id="3.30.1490.70">
    <property type="match status" value="1"/>
</dbReference>
<dbReference type="GO" id="GO:0006260">
    <property type="term" value="P:DNA replication"/>
    <property type="evidence" value="ECO:0007669"/>
    <property type="project" value="UniProtKB-KW"/>
</dbReference>
<dbReference type="InterPro" id="IPR029319">
    <property type="entry name" value="DNA_ligase_OB"/>
</dbReference>
<keyword evidence="6" id="KW-0479">Metal-binding</keyword>
<evidence type="ECO:0000256" key="2">
    <source>
        <dbReference type="ARBA" id="ARBA00022598"/>
    </source>
</evidence>
<dbReference type="InterPro" id="IPR012310">
    <property type="entry name" value="DNA_ligase_ATP-dep_cent"/>
</dbReference>
<keyword evidence="2 10" id="KW-0436">Ligase</keyword>
<keyword evidence="3" id="KW-0235">DNA replication</keyword>
<feature type="compositionally biased region" description="Basic and acidic residues" evidence="7">
    <location>
        <begin position="92"/>
        <end position="104"/>
    </location>
</feature>
<feature type="domain" description="SWIM-type" evidence="9">
    <location>
        <begin position="213"/>
        <end position="253"/>
    </location>
</feature>
<evidence type="ECO:0000313" key="10">
    <source>
        <dbReference type="EMBL" id="KZS90492.1"/>
    </source>
</evidence>
<evidence type="ECO:0000256" key="4">
    <source>
        <dbReference type="ARBA" id="ARBA00022763"/>
    </source>
</evidence>
<dbReference type="NCBIfam" id="NF006592">
    <property type="entry name" value="PRK09125.1"/>
    <property type="match status" value="1"/>
</dbReference>
<feature type="compositionally biased region" description="Acidic residues" evidence="7">
    <location>
        <begin position="135"/>
        <end position="152"/>
    </location>
</feature>
<dbReference type="Gene3D" id="2.40.50.140">
    <property type="entry name" value="Nucleic acid-binding proteins"/>
    <property type="match status" value="1"/>
</dbReference>
<dbReference type="InterPro" id="IPR050326">
    <property type="entry name" value="NAD_dep_DNA_ligaseB"/>
</dbReference>
<feature type="domain" description="SWIM-type" evidence="9">
    <location>
        <begin position="38"/>
        <end position="78"/>
    </location>
</feature>
<evidence type="ECO:0000256" key="6">
    <source>
        <dbReference type="PROSITE-ProRule" id="PRU00325"/>
    </source>
</evidence>
<dbReference type="PROSITE" id="PS50160">
    <property type="entry name" value="DNA_LIGASE_A3"/>
    <property type="match status" value="1"/>
</dbReference>
<dbReference type="AlphaFoldDB" id="A0A164REZ1"/>
<proteinExistence type="predicted"/>
<evidence type="ECO:0000259" key="9">
    <source>
        <dbReference type="PROSITE" id="PS50966"/>
    </source>
</evidence>
<evidence type="ECO:0000256" key="5">
    <source>
        <dbReference type="ARBA" id="ARBA00023204"/>
    </source>
</evidence>
<gene>
    <name evidence="10" type="ORF">SISNIDRAFT_443979</name>
</gene>
<keyword evidence="5" id="KW-0234">DNA repair</keyword>
<dbReference type="PROSITE" id="PS50966">
    <property type="entry name" value="ZF_SWIM"/>
    <property type="match status" value="2"/>
</dbReference>
<dbReference type="Pfam" id="PF14743">
    <property type="entry name" value="DNA_ligase_OB_2"/>
    <property type="match status" value="1"/>
</dbReference>
<dbReference type="GO" id="GO:0006310">
    <property type="term" value="P:DNA recombination"/>
    <property type="evidence" value="ECO:0007669"/>
    <property type="project" value="InterPro"/>
</dbReference>
<feature type="domain" description="ATP-dependent DNA ligase family profile" evidence="8">
    <location>
        <begin position="384"/>
        <end position="512"/>
    </location>
</feature>
<feature type="region of interest" description="Disordered" evidence="7">
    <location>
        <begin position="84"/>
        <end position="161"/>
    </location>
</feature>
<evidence type="ECO:0000256" key="3">
    <source>
        <dbReference type="ARBA" id="ARBA00022705"/>
    </source>
</evidence>
<comment type="cofactor">
    <cofactor evidence="1">
        <name>a divalent metal cation</name>
        <dbReference type="ChEBI" id="CHEBI:60240"/>
    </cofactor>
</comment>
<dbReference type="PANTHER" id="PTHR47810:SF1">
    <property type="entry name" value="DNA LIGASE B"/>
    <property type="match status" value="1"/>
</dbReference>
<feature type="compositionally biased region" description="Basic and acidic residues" evidence="7">
    <location>
        <begin position="550"/>
        <end position="575"/>
    </location>
</feature>
<feature type="compositionally biased region" description="Low complexity" evidence="7">
    <location>
        <begin position="264"/>
        <end position="278"/>
    </location>
</feature>
<dbReference type="GO" id="GO:0005524">
    <property type="term" value="F:ATP binding"/>
    <property type="evidence" value="ECO:0007669"/>
    <property type="project" value="InterPro"/>
</dbReference>
<sequence length="575" mass="63891">MSTEKDILAEIDGIKPNKVLADGEEFEARSKSSSKTTYKLKRTWDHYYCTCPAWRMQSKKPVSARSCKHLREVLGDAYEDARLKQAETLLPDEQKSQPSKEKPKSTSKAAAKPKSKTSSTATKTTRGSKRKREAEEEEDEKVEESIDKEEEPPATVAEPEPPAIQAANEPEAEAATGGGPEDVLAEINGIKPLKYLADGEETEAKSHTSSSLYKIKRTWDHFYCTCPAWRNQARAPTNARTCKHLKTVLGEAYENARIARADPNGAGAAAAAGPSSPSKGRKKAKVDSKDEKKTFDVLLANKWDIESGPDPTGWWASEKLDGVRAVFDGEQFYSRTGNKFFAPKEFLDLFPKDVTLDGELYSGRQNFQDTVSIVRTSNSPKWSLISFHIFDIPSHGTKPFEERLKLLEELFQDKEKTGQVKVVEHTAVTSRDHVLEMLKDVETKGGEGLMLRKPGSTYEHGRSSTLLKIKSFYDAEAKVLGYEPGKGKNKGVMGALKCVMASGKKFNVGTGFSDKQRRDPPKIGSIITYRFQELTRDNVPRRFPSYVGEAIDKDEPTDAEVPDHRKGDAKTGDDV</sequence>
<feature type="compositionally biased region" description="Low complexity" evidence="7">
    <location>
        <begin position="106"/>
        <end position="125"/>
    </location>
</feature>
<dbReference type="CDD" id="cd07896">
    <property type="entry name" value="Adenylation_kDNA_ligase_like"/>
    <property type="match status" value="1"/>
</dbReference>
<name>A0A164REZ1_9AGAM</name>
<evidence type="ECO:0000313" key="11">
    <source>
        <dbReference type="Proteomes" id="UP000076722"/>
    </source>
</evidence>
<evidence type="ECO:0000256" key="1">
    <source>
        <dbReference type="ARBA" id="ARBA00001968"/>
    </source>
</evidence>
<dbReference type="CDD" id="cd08041">
    <property type="entry name" value="OBF_kDNA_ligase_like"/>
    <property type="match status" value="1"/>
</dbReference>
<keyword evidence="6" id="KW-0863">Zinc-finger</keyword>
<dbReference type="GO" id="GO:0003910">
    <property type="term" value="F:DNA ligase (ATP) activity"/>
    <property type="evidence" value="ECO:0007669"/>
    <property type="project" value="InterPro"/>
</dbReference>
<dbReference type="Gene3D" id="3.30.470.30">
    <property type="entry name" value="DNA ligase/mRNA capping enzyme"/>
    <property type="match status" value="1"/>
</dbReference>